<dbReference type="RefSeq" id="WP_255841615.1">
    <property type="nucleotide sequence ID" value="NZ_CP094358.1"/>
</dbReference>
<dbReference type="Proteomes" id="UP000831290">
    <property type="component" value="Chromosome"/>
</dbReference>
<reference evidence="1" key="1">
    <citation type="submission" date="2022-03" db="EMBL/GenBank/DDBJ databases">
        <title>Description of Abyssus ytuae gen. nov., sp. nov., a novel member of the family Flavobacteriaceae isolated from the sediment of Mariana Trench.</title>
        <authorList>
            <person name="Zhang J."/>
            <person name="Xu X."/>
        </authorList>
    </citation>
    <scope>NUCLEOTIDE SEQUENCE</scope>
    <source>
        <strain evidence="1">MT3330</strain>
    </source>
</reference>
<name>A0A9E6ZYY5_9FLAO</name>
<protein>
    <submittedName>
        <fullName evidence="1">Uncharacterized protein</fullName>
    </submittedName>
</protein>
<dbReference type="AlphaFoldDB" id="A0A9E6ZYY5"/>
<gene>
    <name evidence="1" type="ORF">MQE35_11860</name>
</gene>
<proteinExistence type="predicted"/>
<dbReference type="EMBL" id="CP094358">
    <property type="protein sequence ID" value="UOB16431.1"/>
    <property type="molecule type" value="Genomic_DNA"/>
</dbReference>
<evidence type="ECO:0000313" key="1">
    <source>
        <dbReference type="EMBL" id="UOB16431.1"/>
    </source>
</evidence>
<accession>A0A9E6ZYY5</accession>
<keyword evidence="2" id="KW-1185">Reference proteome</keyword>
<sequence length="79" mass="9218">MIKDSNLLKVYMIVDKMEETKEILKVKEDIKKILSESLKISVLETSNITDVLGIEEAKKILLDMYKMVELIEEMKKNTK</sequence>
<organism evidence="1 2">
    <name type="scientific">Abyssalbus ytuae</name>
    <dbReference type="NCBI Taxonomy" id="2926907"/>
    <lineage>
        <taxon>Bacteria</taxon>
        <taxon>Pseudomonadati</taxon>
        <taxon>Bacteroidota</taxon>
        <taxon>Flavobacteriia</taxon>
        <taxon>Flavobacteriales</taxon>
        <taxon>Flavobacteriaceae</taxon>
        <taxon>Abyssalbus</taxon>
    </lineage>
</organism>
<evidence type="ECO:0000313" key="2">
    <source>
        <dbReference type="Proteomes" id="UP000831290"/>
    </source>
</evidence>
<dbReference type="KEGG" id="fbm:MQE35_11860"/>